<dbReference type="Proteomes" id="UP000002039">
    <property type="component" value="Unassembled WGS sequence"/>
</dbReference>
<reference evidence="2" key="1">
    <citation type="journal article" date="2015" name="PLoS Genet.">
        <title>The dynamic genome and transcriptome of the human fungal pathogen Blastomyces and close relative Emmonsia.</title>
        <authorList>
            <person name="Munoz J.F."/>
            <person name="Gauthier G.M."/>
            <person name="Desjardins C.A."/>
            <person name="Gallo J.E."/>
            <person name="Holder J."/>
            <person name="Sullivan T.D."/>
            <person name="Marty A.J."/>
            <person name="Carmen J.C."/>
            <person name="Chen Z."/>
            <person name="Ding L."/>
            <person name="Gujja S."/>
            <person name="Magrini V."/>
            <person name="Misas E."/>
            <person name="Mitreva M."/>
            <person name="Priest M."/>
            <person name="Saif S."/>
            <person name="Whiston E.A."/>
            <person name="Young S."/>
            <person name="Zeng Q."/>
            <person name="Goldman W.E."/>
            <person name="Mardis E.R."/>
            <person name="Taylor J.W."/>
            <person name="McEwen J.G."/>
            <person name="Clay O.K."/>
            <person name="Klein B.S."/>
            <person name="Cuomo C.A."/>
        </authorList>
    </citation>
    <scope>NUCLEOTIDE SEQUENCE [LARGE SCALE GENOMIC DNA]</scope>
    <source>
        <strain evidence="2">ER-3 / ATCC MYA-2586</strain>
    </source>
</reference>
<sequence>MSASLSKQLALQVITICEEVGDDERIDSILFEDETFIEKLKSLLPTFPASLQWLIKHTATTARNPKEYGARDITKHRAFNTLWTASKPELKAVVGEFLLSCCIKPANFWKWKSEHVPEVSINCYLEEVYRSHQDRQRDTVRWRLLLISIAGLLERFNHALLRNGTREDLITIISNSSLSLQHKDEIRKELPGWINKSK</sequence>
<dbReference type="RefSeq" id="XP_045279943.1">
    <property type="nucleotide sequence ID" value="XM_045417759.1"/>
</dbReference>
<keyword evidence="2" id="KW-1185">Reference proteome</keyword>
<organism evidence="1 2">
    <name type="scientific">Ajellomyces dermatitidis (strain ER-3 / ATCC MYA-2586)</name>
    <name type="common">Blastomyces dermatitidis</name>
    <dbReference type="NCBI Taxonomy" id="559297"/>
    <lineage>
        <taxon>Eukaryota</taxon>
        <taxon>Fungi</taxon>
        <taxon>Dikarya</taxon>
        <taxon>Ascomycota</taxon>
        <taxon>Pezizomycotina</taxon>
        <taxon>Eurotiomycetes</taxon>
        <taxon>Eurotiomycetidae</taxon>
        <taxon>Onygenales</taxon>
        <taxon>Ajellomycetaceae</taxon>
        <taxon>Blastomyces</taxon>
    </lineage>
</organism>
<evidence type="ECO:0000313" key="1">
    <source>
        <dbReference type="EMBL" id="OAT00216.1"/>
    </source>
</evidence>
<dbReference type="GeneID" id="69024685"/>
<gene>
    <name evidence="1" type="ORF">BDCG_02206</name>
</gene>
<protein>
    <submittedName>
        <fullName evidence="1">Uncharacterized protein</fullName>
    </submittedName>
</protein>
<accession>A0ABX2VSM0</accession>
<dbReference type="EMBL" id="EQ999974">
    <property type="protein sequence ID" value="OAT00216.1"/>
    <property type="molecule type" value="Genomic_DNA"/>
</dbReference>
<name>A0ABX2VSM0_AJEDR</name>
<proteinExistence type="predicted"/>
<evidence type="ECO:0000313" key="2">
    <source>
        <dbReference type="Proteomes" id="UP000002039"/>
    </source>
</evidence>